<evidence type="ECO:0000256" key="5">
    <source>
        <dbReference type="ARBA" id="ARBA00035351"/>
    </source>
</evidence>
<name>A0A0V0SM97_9BILA</name>
<feature type="compositionally biased region" description="Basic and acidic residues" evidence="7">
    <location>
        <begin position="1"/>
        <end position="18"/>
    </location>
</feature>
<comment type="caution">
    <text evidence="8">The sequence shown here is derived from an EMBL/GenBank/DDBJ whole genome shotgun (WGS) entry which is preliminary data.</text>
</comment>
<keyword evidence="9" id="KW-1185">Reference proteome</keyword>
<dbReference type="GO" id="GO:0003735">
    <property type="term" value="F:structural constituent of ribosome"/>
    <property type="evidence" value="ECO:0007669"/>
    <property type="project" value="InterPro"/>
</dbReference>
<evidence type="ECO:0000256" key="2">
    <source>
        <dbReference type="ARBA" id="ARBA00022980"/>
    </source>
</evidence>
<comment type="subunit">
    <text evidence="6">Component of the large ribosomal subunit. May bind IPO9 with low affinity.</text>
</comment>
<evidence type="ECO:0000256" key="3">
    <source>
        <dbReference type="ARBA" id="ARBA00023274"/>
    </source>
</evidence>
<dbReference type="GO" id="GO:0000027">
    <property type="term" value="P:ribosomal large subunit assembly"/>
    <property type="evidence" value="ECO:0007669"/>
    <property type="project" value="TreeGrafter"/>
</dbReference>
<gene>
    <name evidence="8" type="primary">RPL6</name>
    <name evidence="8" type="ORF">T07_6522</name>
</gene>
<dbReference type="InterPro" id="IPR008991">
    <property type="entry name" value="Translation_prot_SH3-like_sf"/>
</dbReference>
<dbReference type="PANTHER" id="PTHR10715">
    <property type="entry name" value="60S RIBOSOMAL PROTEIN L6"/>
    <property type="match status" value="1"/>
</dbReference>
<accession>A0A0V0SM97</accession>
<evidence type="ECO:0000313" key="8">
    <source>
        <dbReference type="EMBL" id="KRX27880.1"/>
    </source>
</evidence>
<dbReference type="FunFam" id="2.30.30.30:FF:000014">
    <property type="entry name" value="60S ribosomal protein L6"/>
    <property type="match status" value="1"/>
</dbReference>
<keyword evidence="2 8" id="KW-0689">Ribosomal protein</keyword>
<evidence type="ECO:0000256" key="6">
    <source>
        <dbReference type="ARBA" id="ARBA00046388"/>
    </source>
</evidence>
<evidence type="ECO:0000256" key="4">
    <source>
        <dbReference type="ARBA" id="ARBA00035233"/>
    </source>
</evidence>
<dbReference type="Pfam" id="PF01159">
    <property type="entry name" value="Ribosomal_L6e"/>
    <property type="match status" value="1"/>
</dbReference>
<dbReference type="PANTHER" id="PTHR10715:SF0">
    <property type="entry name" value="LARGE RIBOSOMAL SUBUNIT PROTEIN EL6"/>
    <property type="match status" value="1"/>
</dbReference>
<protein>
    <recommendedName>
        <fullName evidence="4">Large ribosomal subunit protein eL6</fullName>
    </recommendedName>
    <alternativeName>
        <fullName evidence="5">60S ribosomal protein L6</fullName>
    </alternativeName>
</protein>
<evidence type="ECO:0000256" key="7">
    <source>
        <dbReference type="SAM" id="MobiDB-lite"/>
    </source>
</evidence>
<proteinExistence type="inferred from homology"/>
<dbReference type="OrthoDB" id="2436667at2759"/>
<organism evidence="8 9">
    <name type="scientific">Trichinella nelsoni</name>
    <dbReference type="NCBI Taxonomy" id="6336"/>
    <lineage>
        <taxon>Eukaryota</taxon>
        <taxon>Metazoa</taxon>
        <taxon>Ecdysozoa</taxon>
        <taxon>Nematoda</taxon>
        <taxon>Enoplea</taxon>
        <taxon>Dorylaimia</taxon>
        <taxon>Trichinellida</taxon>
        <taxon>Trichinellidae</taxon>
        <taxon>Trichinella</taxon>
    </lineage>
</organism>
<evidence type="ECO:0000313" key="9">
    <source>
        <dbReference type="Proteomes" id="UP000054630"/>
    </source>
</evidence>
<sequence length="270" mass="30979">MVQEGNEKSGHEKVEGQKKTGSQPFSKNQPIGRVHVMRFSRARMFAKRCVYKYLKPKKIVPKLRDPVSIYKIKPVGGENNGKERKVLVKKPPKLVSVVKRRKKLKLSKNRFFKNHPKKLKPSLTPGTIVILLAGRHKGKRAVFLKQLGSGLLLITGPHKLNGCPLRRINQIYVIGTKTKLNIKDVEIPDHLNDSYFKRIKQKKRVKPEADIFVTKKKKYVVSEQRKKDQKAVDSMVLNAIRSSEDKKYLFGYLGSNFGLRKGDCPHKMVF</sequence>
<dbReference type="STRING" id="6336.A0A0V0SM97"/>
<evidence type="ECO:0000256" key="1">
    <source>
        <dbReference type="ARBA" id="ARBA00010592"/>
    </source>
</evidence>
<dbReference type="Gene3D" id="2.30.30.30">
    <property type="match status" value="1"/>
</dbReference>
<dbReference type="SUPFAM" id="SSF50104">
    <property type="entry name" value="Translation proteins SH3-like domain"/>
    <property type="match status" value="1"/>
</dbReference>
<feature type="region of interest" description="Disordered" evidence="7">
    <location>
        <begin position="1"/>
        <end position="32"/>
    </location>
</feature>
<dbReference type="GO" id="GO:0002181">
    <property type="term" value="P:cytoplasmic translation"/>
    <property type="evidence" value="ECO:0007669"/>
    <property type="project" value="TreeGrafter"/>
</dbReference>
<dbReference type="Proteomes" id="UP000054630">
    <property type="component" value="Unassembled WGS sequence"/>
</dbReference>
<dbReference type="GO" id="GO:0022625">
    <property type="term" value="C:cytosolic large ribosomal subunit"/>
    <property type="evidence" value="ECO:0007669"/>
    <property type="project" value="TreeGrafter"/>
</dbReference>
<comment type="similarity">
    <text evidence="1">Belongs to the eukaryotic ribosomal protein eL6 family.</text>
</comment>
<dbReference type="InterPro" id="IPR000915">
    <property type="entry name" value="60S_ribosomal_eL6"/>
</dbReference>
<dbReference type="EMBL" id="JYDL01000002">
    <property type="protein sequence ID" value="KRX27880.1"/>
    <property type="molecule type" value="Genomic_DNA"/>
</dbReference>
<dbReference type="InterPro" id="IPR014722">
    <property type="entry name" value="Rib_uL2_dom2"/>
</dbReference>
<dbReference type="CDD" id="cd13156">
    <property type="entry name" value="KOW_RPL6"/>
    <property type="match status" value="1"/>
</dbReference>
<dbReference type="AlphaFoldDB" id="A0A0V0SM97"/>
<keyword evidence="3" id="KW-0687">Ribonucleoprotein</keyword>
<feature type="compositionally biased region" description="Polar residues" evidence="7">
    <location>
        <begin position="19"/>
        <end position="29"/>
    </location>
</feature>
<dbReference type="InterPro" id="IPR041997">
    <property type="entry name" value="Ribosomal_eL6_KOW"/>
</dbReference>
<dbReference type="GO" id="GO:0003723">
    <property type="term" value="F:RNA binding"/>
    <property type="evidence" value="ECO:0007669"/>
    <property type="project" value="TreeGrafter"/>
</dbReference>
<reference evidence="8 9" key="1">
    <citation type="submission" date="2015-01" db="EMBL/GenBank/DDBJ databases">
        <title>Evolution of Trichinella species and genotypes.</title>
        <authorList>
            <person name="Korhonen P.K."/>
            <person name="Edoardo P."/>
            <person name="Giuseppe L.R."/>
            <person name="Gasser R.B."/>
        </authorList>
    </citation>
    <scope>NUCLEOTIDE SEQUENCE [LARGE SCALE GENOMIC DNA]</scope>
    <source>
        <strain evidence="8">ISS37</strain>
    </source>
</reference>